<dbReference type="OrthoDB" id="1746414at2759"/>
<reference evidence="7" key="1">
    <citation type="journal article" date="2018" name="Gigascience">
        <title>Genome assembly of the Pink Ipe (Handroanthus impetiginosus, Bignoniaceae), a highly valued, ecologically keystone Neotropical timber forest tree.</title>
        <authorList>
            <person name="Silva-Junior O.B."/>
            <person name="Grattapaglia D."/>
            <person name="Novaes E."/>
            <person name="Collevatti R.G."/>
        </authorList>
    </citation>
    <scope>NUCLEOTIDE SEQUENCE [LARGE SCALE GENOMIC DNA]</scope>
    <source>
        <strain evidence="7">cv. UFG-1</strain>
    </source>
</reference>
<evidence type="ECO:0000256" key="3">
    <source>
        <dbReference type="ARBA" id="ARBA00023136"/>
    </source>
</evidence>
<dbReference type="Proteomes" id="UP000231279">
    <property type="component" value="Unassembled WGS sequence"/>
</dbReference>
<evidence type="ECO:0000313" key="6">
    <source>
        <dbReference type="EMBL" id="PIN11416.1"/>
    </source>
</evidence>
<dbReference type="PANTHER" id="PTHR45932:SF6">
    <property type="entry name" value="PATELLIN-3"/>
    <property type="match status" value="1"/>
</dbReference>
<dbReference type="Pfam" id="PF00650">
    <property type="entry name" value="CRAL_TRIO"/>
    <property type="match status" value="1"/>
</dbReference>
<dbReference type="SMART" id="SM01100">
    <property type="entry name" value="CRAL_TRIO_N"/>
    <property type="match status" value="1"/>
</dbReference>
<dbReference type="PANTHER" id="PTHR45932">
    <property type="entry name" value="PATELLIN-1"/>
    <property type="match status" value="1"/>
</dbReference>
<organism evidence="6 7">
    <name type="scientific">Handroanthus impetiginosus</name>
    <dbReference type="NCBI Taxonomy" id="429701"/>
    <lineage>
        <taxon>Eukaryota</taxon>
        <taxon>Viridiplantae</taxon>
        <taxon>Streptophyta</taxon>
        <taxon>Embryophyta</taxon>
        <taxon>Tracheophyta</taxon>
        <taxon>Spermatophyta</taxon>
        <taxon>Magnoliopsida</taxon>
        <taxon>eudicotyledons</taxon>
        <taxon>Gunneridae</taxon>
        <taxon>Pentapetalae</taxon>
        <taxon>asterids</taxon>
        <taxon>lamiids</taxon>
        <taxon>Lamiales</taxon>
        <taxon>Bignoniaceae</taxon>
        <taxon>Crescentiina</taxon>
        <taxon>Tabebuia alliance</taxon>
        <taxon>Handroanthus</taxon>
    </lineage>
</organism>
<dbReference type="InterPro" id="IPR011074">
    <property type="entry name" value="CRAL/TRIO_N_dom"/>
</dbReference>
<keyword evidence="7" id="KW-1185">Reference proteome</keyword>
<dbReference type="Gene3D" id="3.40.525.10">
    <property type="entry name" value="CRAL-TRIO lipid binding domain"/>
    <property type="match status" value="1"/>
</dbReference>
<dbReference type="STRING" id="429701.A0A2G9H1N7"/>
<dbReference type="InterPro" id="IPR044834">
    <property type="entry name" value="PATL"/>
</dbReference>
<sequence length="261" mass="29579">MAHTPPTGTLWALLAAPEETDGQLPAVEEKQPSPPPPPPPRALSMAVKEKAPNSPMKARVEKNTATSKTLELSSFERKALKELILLVQEALDNGKFSALSQKAESDNLGSIQKLKAERSPQKVSIWGVPLLKDDRTDAILLKFLKAQNFNVEESFTMLKNTIQWRREFDVDGLVDQLDVGDDLMKMVYVHGQDKEGHPVRYNTYGELQDKELYMNTLENEDKRMNFVRRMIQILERNIRKLDFSPEGVCTFVNVVDLKDCL</sequence>
<evidence type="ECO:0000256" key="1">
    <source>
        <dbReference type="ARBA" id="ARBA00004370"/>
    </source>
</evidence>
<dbReference type="AlphaFoldDB" id="A0A2G9H1N7"/>
<protein>
    <recommendedName>
        <fullName evidence="5">CRAL/TRIO N-terminal domain-containing protein</fullName>
    </recommendedName>
</protein>
<evidence type="ECO:0000259" key="5">
    <source>
        <dbReference type="SMART" id="SM01100"/>
    </source>
</evidence>
<comment type="subcellular location">
    <subcellularLocation>
        <location evidence="1">Membrane</location>
    </subcellularLocation>
</comment>
<accession>A0A2G9H1N7</accession>
<feature type="compositionally biased region" description="Pro residues" evidence="4">
    <location>
        <begin position="32"/>
        <end position="41"/>
    </location>
</feature>
<comment type="caution">
    <text evidence="6">The sequence shown here is derived from an EMBL/GenBank/DDBJ whole genome shotgun (WGS) entry which is preliminary data.</text>
</comment>
<dbReference type="EMBL" id="NKXS01002938">
    <property type="protein sequence ID" value="PIN11416.1"/>
    <property type="molecule type" value="Genomic_DNA"/>
</dbReference>
<dbReference type="GO" id="GO:0016020">
    <property type="term" value="C:membrane"/>
    <property type="evidence" value="ECO:0007669"/>
    <property type="project" value="UniProtKB-SubCell"/>
</dbReference>
<dbReference type="InterPro" id="IPR036865">
    <property type="entry name" value="CRAL-TRIO_dom_sf"/>
</dbReference>
<dbReference type="SUPFAM" id="SSF46938">
    <property type="entry name" value="CRAL/TRIO N-terminal domain"/>
    <property type="match status" value="1"/>
</dbReference>
<feature type="region of interest" description="Disordered" evidence="4">
    <location>
        <begin position="1"/>
        <end position="65"/>
    </location>
</feature>
<gene>
    <name evidence="6" type="ORF">CDL12_15985</name>
</gene>
<dbReference type="Pfam" id="PF03765">
    <property type="entry name" value="CRAL_TRIO_N"/>
    <property type="match status" value="1"/>
</dbReference>
<name>A0A2G9H1N7_9LAMI</name>
<proteinExistence type="predicted"/>
<feature type="domain" description="CRAL/TRIO N-terminal" evidence="5">
    <location>
        <begin position="136"/>
        <end position="161"/>
    </location>
</feature>
<keyword evidence="2" id="KW-0813">Transport</keyword>
<evidence type="ECO:0000256" key="4">
    <source>
        <dbReference type="SAM" id="MobiDB-lite"/>
    </source>
</evidence>
<evidence type="ECO:0000313" key="7">
    <source>
        <dbReference type="Proteomes" id="UP000231279"/>
    </source>
</evidence>
<evidence type="ECO:0000256" key="2">
    <source>
        <dbReference type="ARBA" id="ARBA00022448"/>
    </source>
</evidence>
<dbReference type="InterPro" id="IPR036273">
    <property type="entry name" value="CRAL/TRIO_N_dom_sf"/>
</dbReference>
<dbReference type="SUPFAM" id="SSF52087">
    <property type="entry name" value="CRAL/TRIO domain"/>
    <property type="match status" value="1"/>
</dbReference>
<keyword evidence="3" id="KW-0472">Membrane</keyword>
<dbReference type="InterPro" id="IPR001251">
    <property type="entry name" value="CRAL-TRIO_dom"/>
</dbReference>
<dbReference type="GO" id="GO:0008289">
    <property type="term" value="F:lipid binding"/>
    <property type="evidence" value="ECO:0007669"/>
    <property type="project" value="InterPro"/>
</dbReference>